<feature type="signal peptide" evidence="8">
    <location>
        <begin position="1"/>
        <end position="23"/>
    </location>
</feature>
<accession>A0A0C2W583</accession>
<dbReference type="PANTHER" id="PTHR35789">
    <property type="entry name" value="SPORE GERMINATION PROTEIN B3"/>
    <property type="match status" value="1"/>
</dbReference>
<evidence type="ECO:0000313" key="12">
    <source>
        <dbReference type="Proteomes" id="UP000031972"/>
    </source>
</evidence>
<dbReference type="InterPro" id="IPR057336">
    <property type="entry name" value="GerAC_N"/>
</dbReference>
<dbReference type="PATRIC" id="fig|220754.4.peg.1083"/>
<gene>
    <name evidence="11" type="ORF">KR50_10640</name>
</gene>
<sequence length="368" mass="41716">MTIRLVFAFICSLIFLSGCSLQLKPSAVEDVALVSLIGIDYEDENNMSVTLAVPQYSSSAGKKNQVYNNQASMINEAIVNISSQADKEIKFNGLRVVLFNEEFAKSGRMWEVVEHFYRNPVVSGNVYVVIVKDSAEELLRGEYPDKPSIVSYLTALLKPKPNIMNSPITTIHNFMYAHSNPVLDVKVPYLEDKGDFIEISGTGLFNKDKLEEVYSREKARIIQLLSGEKRLPAVKIQLSENGEEREEVVIDLITSEVDYSSNKNVDHPLLDISVKLKGSVYEYRGEKDLLNSKDFSLLEEEISKITEQQVEQVINELLEKKIDPIGFSENFRMYYHGEWTEEKSREVLGNLEYTVSTDMQILATGTLR</sequence>
<keyword evidence="3" id="KW-0309">Germination</keyword>
<organism evidence="11 12">
    <name type="scientific">Jeotgalibacillus campisalis</name>
    <dbReference type="NCBI Taxonomy" id="220754"/>
    <lineage>
        <taxon>Bacteria</taxon>
        <taxon>Bacillati</taxon>
        <taxon>Bacillota</taxon>
        <taxon>Bacilli</taxon>
        <taxon>Bacillales</taxon>
        <taxon>Caryophanaceae</taxon>
        <taxon>Jeotgalibacillus</taxon>
    </lineage>
</organism>
<feature type="domain" description="Spore germination GerAC-like C-terminal" evidence="9">
    <location>
        <begin position="200"/>
        <end position="365"/>
    </location>
</feature>
<comment type="subcellular location">
    <subcellularLocation>
        <location evidence="1">Membrane</location>
        <topology evidence="1">Lipid-anchor</topology>
    </subcellularLocation>
</comment>
<dbReference type="Pfam" id="PF05504">
    <property type="entry name" value="Spore_GerAC"/>
    <property type="match status" value="1"/>
</dbReference>
<evidence type="ECO:0000256" key="7">
    <source>
        <dbReference type="ARBA" id="ARBA00023288"/>
    </source>
</evidence>
<dbReference type="EMBL" id="JXRR01000008">
    <property type="protein sequence ID" value="KIL51183.1"/>
    <property type="molecule type" value="Genomic_DNA"/>
</dbReference>
<evidence type="ECO:0000259" key="9">
    <source>
        <dbReference type="Pfam" id="PF05504"/>
    </source>
</evidence>
<dbReference type="Gene3D" id="3.30.300.210">
    <property type="entry name" value="Nutrient germinant receptor protein C, domain 3"/>
    <property type="match status" value="1"/>
</dbReference>
<dbReference type="InterPro" id="IPR038501">
    <property type="entry name" value="Spore_GerAC_C_sf"/>
</dbReference>
<evidence type="ECO:0000259" key="10">
    <source>
        <dbReference type="Pfam" id="PF25198"/>
    </source>
</evidence>
<name>A0A0C2W583_9BACL</name>
<evidence type="ECO:0000313" key="11">
    <source>
        <dbReference type="EMBL" id="KIL51183.1"/>
    </source>
</evidence>
<dbReference type="OrthoDB" id="2592518at2"/>
<dbReference type="PROSITE" id="PS51257">
    <property type="entry name" value="PROKAR_LIPOPROTEIN"/>
    <property type="match status" value="1"/>
</dbReference>
<feature type="domain" description="Spore germination protein N-terminal" evidence="10">
    <location>
        <begin position="28"/>
        <end position="191"/>
    </location>
</feature>
<dbReference type="RefSeq" id="WP_052476797.1">
    <property type="nucleotide sequence ID" value="NZ_JXRR01000008.1"/>
</dbReference>
<keyword evidence="5" id="KW-0472">Membrane</keyword>
<comment type="caution">
    <text evidence="11">The sequence shown here is derived from an EMBL/GenBank/DDBJ whole genome shotgun (WGS) entry which is preliminary data.</text>
</comment>
<dbReference type="Proteomes" id="UP000031972">
    <property type="component" value="Unassembled WGS sequence"/>
</dbReference>
<dbReference type="AlphaFoldDB" id="A0A0C2W583"/>
<dbReference type="GO" id="GO:0016020">
    <property type="term" value="C:membrane"/>
    <property type="evidence" value="ECO:0007669"/>
    <property type="project" value="UniProtKB-SubCell"/>
</dbReference>
<feature type="chain" id="PRO_5039593927" description="Spore germination protein" evidence="8">
    <location>
        <begin position="24"/>
        <end position="368"/>
    </location>
</feature>
<evidence type="ECO:0000256" key="8">
    <source>
        <dbReference type="SAM" id="SignalP"/>
    </source>
</evidence>
<evidence type="ECO:0000256" key="6">
    <source>
        <dbReference type="ARBA" id="ARBA00023139"/>
    </source>
</evidence>
<keyword evidence="4 8" id="KW-0732">Signal</keyword>
<keyword evidence="6" id="KW-0564">Palmitate</keyword>
<dbReference type="Pfam" id="PF25198">
    <property type="entry name" value="Spore_GerAC_N"/>
    <property type="match status" value="1"/>
</dbReference>
<comment type="similarity">
    <text evidence="2">Belongs to the GerABKC lipoprotein family.</text>
</comment>
<dbReference type="PANTHER" id="PTHR35789:SF1">
    <property type="entry name" value="SPORE GERMINATION PROTEIN B3"/>
    <property type="match status" value="1"/>
</dbReference>
<keyword evidence="12" id="KW-1185">Reference proteome</keyword>
<dbReference type="InterPro" id="IPR008844">
    <property type="entry name" value="Spore_GerAC-like"/>
</dbReference>
<evidence type="ECO:0000256" key="3">
    <source>
        <dbReference type="ARBA" id="ARBA00022544"/>
    </source>
</evidence>
<dbReference type="InterPro" id="IPR046953">
    <property type="entry name" value="Spore_GerAC-like_C"/>
</dbReference>
<dbReference type="NCBIfam" id="TIGR02887">
    <property type="entry name" value="spore_ger_x_C"/>
    <property type="match status" value="1"/>
</dbReference>
<protein>
    <recommendedName>
        <fullName evidence="13">Spore germination protein</fullName>
    </recommendedName>
</protein>
<proteinExistence type="inferred from homology"/>
<keyword evidence="7" id="KW-0449">Lipoprotein</keyword>
<evidence type="ECO:0008006" key="13">
    <source>
        <dbReference type="Google" id="ProtNLM"/>
    </source>
</evidence>
<evidence type="ECO:0000256" key="2">
    <source>
        <dbReference type="ARBA" id="ARBA00007886"/>
    </source>
</evidence>
<evidence type="ECO:0000256" key="1">
    <source>
        <dbReference type="ARBA" id="ARBA00004635"/>
    </source>
</evidence>
<dbReference type="GO" id="GO:0009847">
    <property type="term" value="P:spore germination"/>
    <property type="evidence" value="ECO:0007669"/>
    <property type="project" value="InterPro"/>
</dbReference>
<evidence type="ECO:0000256" key="5">
    <source>
        <dbReference type="ARBA" id="ARBA00023136"/>
    </source>
</evidence>
<evidence type="ECO:0000256" key="4">
    <source>
        <dbReference type="ARBA" id="ARBA00022729"/>
    </source>
</evidence>
<reference evidence="11 12" key="1">
    <citation type="submission" date="2015-01" db="EMBL/GenBank/DDBJ databases">
        <title>Jeotgalibacillus campisalis genome sequencing.</title>
        <authorList>
            <person name="Goh K.M."/>
            <person name="Chan K.-G."/>
            <person name="Yaakop A.S."/>
            <person name="Ee R."/>
            <person name="Gan H.M."/>
            <person name="Chan C.S."/>
        </authorList>
    </citation>
    <scope>NUCLEOTIDE SEQUENCE [LARGE SCALE GENOMIC DNA]</scope>
    <source>
        <strain evidence="11 12">SF-57</strain>
    </source>
</reference>